<gene>
    <name evidence="1" type="ORF">NTJ_06438</name>
</gene>
<evidence type="ECO:0000313" key="2">
    <source>
        <dbReference type="Proteomes" id="UP001307889"/>
    </source>
</evidence>
<protein>
    <submittedName>
        <fullName evidence="1">Uncharacterized protein</fullName>
    </submittedName>
</protein>
<reference evidence="1 2" key="1">
    <citation type="submission" date="2023-09" db="EMBL/GenBank/DDBJ databases">
        <title>Nesidiocoris tenuis whole genome shotgun sequence.</title>
        <authorList>
            <person name="Shibata T."/>
            <person name="Shimoda M."/>
            <person name="Kobayashi T."/>
            <person name="Uehara T."/>
        </authorList>
    </citation>
    <scope>NUCLEOTIDE SEQUENCE [LARGE SCALE GENOMIC DNA]</scope>
    <source>
        <strain evidence="1 2">Japan</strain>
    </source>
</reference>
<accession>A0ABN7AQQ5</accession>
<proteinExistence type="predicted"/>
<organism evidence="1 2">
    <name type="scientific">Nesidiocoris tenuis</name>
    <dbReference type="NCBI Taxonomy" id="355587"/>
    <lineage>
        <taxon>Eukaryota</taxon>
        <taxon>Metazoa</taxon>
        <taxon>Ecdysozoa</taxon>
        <taxon>Arthropoda</taxon>
        <taxon>Hexapoda</taxon>
        <taxon>Insecta</taxon>
        <taxon>Pterygota</taxon>
        <taxon>Neoptera</taxon>
        <taxon>Paraneoptera</taxon>
        <taxon>Hemiptera</taxon>
        <taxon>Heteroptera</taxon>
        <taxon>Panheteroptera</taxon>
        <taxon>Cimicomorpha</taxon>
        <taxon>Miridae</taxon>
        <taxon>Dicyphina</taxon>
        <taxon>Nesidiocoris</taxon>
    </lineage>
</organism>
<name>A0ABN7AQQ5_9HEMI</name>
<dbReference type="Proteomes" id="UP001307889">
    <property type="component" value="Chromosome 4"/>
</dbReference>
<evidence type="ECO:0000313" key="1">
    <source>
        <dbReference type="EMBL" id="BES93629.1"/>
    </source>
</evidence>
<keyword evidence="2" id="KW-1185">Reference proteome</keyword>
<dbReference type="EMBL" id="AP028912">
    <property type="protein sequence ID" value="BES93629.1"/>
    <property type="molecule type" value="Genomic_DNA"/>
</dbReference>
<sequence length="69" mass="7904">MRPAYEVSARKIQMIREMINCWTGEYNRPEPPPPTPKVEPIKNCDLKPRCCSLTPLNTCVKEPTNTCGR</sequence>